<feature type="compositionally biased region" description="Polar residues" evidence="1">
    <location>
        <begin position="371"/>
        <end position="387"/>
    </location>
</feature>
<feature type="region of interest" description="Disordered" evidence="1">
    <location>
        <begin position="1"/>
        <end position="54"/>
    </location>
</feature>
<feature type="region of interest" description="Disordered" evidence="1">
    <location>
        <begin position="217"/>
        <end position="346"/>
    </location>
</feature>
<dbReference type="PANTHER" id="PTHR10622">
    <property type="entry name" value="HET DOMAIN-CONTAINING PROTEIN"/>
    <property type="match status" value="1"/>
</dbReference>
<gene>
    <name evidence="3" type="ORF">K503DRAFT_783398</name>
</gene>
<dbReference type="InParanoid" id="A0A1B7MYS5"/>
<dbReference type="OrthoDB" id="2423701at2759"/>
<dbReference type="Pfam" id="PF06985">
    <property type="entry name" value="HET"/>
    <property type="match status" value="1"/>
</dbReference>
<feature type="compositionally biased region" description="Polar residues" evidence="1">
    <location>
        <begin position="315"/>
        <end position="327"/>
    </location>
</feature>
<evidence type="ECO:0000259" key="2">
    <source>
        <dbReference type="Pfam" id="PF06985"/>
    </source>
</evidence>
<feature type="compositionally biased region" description="Polar residues" evidence="1">
    <location>
        <begin position="1"/>
        <end position="14"/>
    </location>
</feature>
<dbReference type="Proteomes" id="UP000092154">
    <property type="component" value="Unassembled WGS sequence"/>
</dbReference>
<name>A0A1B7MYS5_9AGAM</name>
<evidence type="ECO:0000313" key="3">
    <source>
        <dbReference type="EMBL" id="OAX37756.1"/>
    </source>
</evidence>
<feature type="domain" description="Heterokaryon incompatibility" evidence="2">
    <location>
        <begin position="561"/>
        <end position="652"/>
    </location>
</feature>
<feature type="region of interest" description="Disordered" evidence="1">
    <location>
        <begin position="364"/>
        <end position="416"/>
    </location>
</feature>
<keyword evidence="4" id="KW-1185">Reference proteome</keyword>
<dbReference type="PANTHER" id="PTHR10622:SF10">
    <property type="entry name" value="HET DOMAIN-CONTAINING PROTEIN"/>
    <property type="match status" value="1"/>
</dbReference>
<evidence type="ECO:0000256" key="1">
    <source>
        <dbReference type="SAM" id="MobiDB-lite"/>
    </source>
</evidence>
<dbReference type="STRING" id="1314800.A0A1B7MYS5"/>
<dbReference type="InterPro" id="IPR010730">
    <property type="entry name" value="HET"/>
</dbReference>
<reference evidence="3 4" key="1">
    <citation type="submission" date="2016-06" db="EMBL/GenBank/DDBJ databases">
        <title>Comparative genomics of the ectomycorrhizal sister species Rhizopogon vinicolor and Rhizopogon vesiculosus (Basidiomycota: Boletales) reveals a divergence of the mating type B locus.</title>
        <authorList>
            <consortium name="DOE Joint Genome Institute"/>
            <person name="Mujic A.B."/>
            <person name="Kuo A."/>
            <person name="Tritt A."/>
            <person name="Lipzen A."/>
            <person name="Chen C."/>
            <person name="Johnson J."/>
            <person name="Sharma A."/>
            <person name="Barry K."/>
            <person name="Grigoriev I.V."/>
            <person name="Spatafora J.W."/>
        </authorList>
    </citation>
    <scope>NUCLEOTIDE SEQUENCE [LARGE SCALE GENOMIC DNA]</scope>
    <source>
        <strain evidence="3 4">AM-OR11-026</strain>
    </source>
</reference>
<organism evidence="3 4">
    <name type="scientific">Rhizopogon vinicolor AM-OR11-026</name>
    <dbReference type="NCBI Taxonomy" id="1314800"/>
    <lineage>
        <taxon>Eukaryota</taxon>
        <taxon>Fungi</taxon>
        <taxon>Dikarya</taxon>
        <taxon>Basidiomycota</taxon>
        <taxon>Agaricomycotina</taxon>
        <taxon>Agaricomycetes</taxon>
        <taxon>Agaricomycetidae</taxon>
        <taxon>Boletales</taxon>
        <taxon>Suillineae</taxon>
        <taxon>Rhizopogonaceae</taxon>
        <taxon>Rhizopogon</taxon>
    </lineage>
</organism>
<accession>A0A1B7MYS5</accession>
<sequence length="910" mass="101114">MSRPYQSYFTSSGKSGPGSMAYTHSSKDGARKHPPSRGSPASDQTLLGGHVPNGVPWVPEEATQILPADIKLAIEELVSAWNRSQMIKDVKEDLLTPLIPTTKQPTKHVSQAYERNTPGYPEATLGTAAYGAYPNDTADLGRKLSRRGANHSAPHAFPGYSPPIPMFPIAPGYPSTYVCNSPYMNSSNYFNSPAPDEISYSSSPVIKTNATGYTSTTYGGNNPDYNRAAPNFPPVNSPTLQKSYPIPTAGRGSTSSYGQTAHHSRTDKLPSAAPDPYSTTDTTALDSRRKANMKKVPSEDALVDAQKVTGRDHSSFPTNGRRSTPSYDSAAPDLYHTTDSTGRREAKLKKALSVDALVDARKVTERDHSSFHTNGRGSTPSYDQTAYHSGPDELPSTTPDPYSTADTTALDSRRKAKLKKVPLEDALDDGQKDTELDPSSYLRYEAKHAALHEARRYDDAIADSNIPRSKLKASDTKLRQQYSNLSETASAILAVISAHFENAPQRLINTSTGFLCNREEQKNAFKESAEYKQLLSSTMKNTDSHSRKERIEKVVFAYFRYVMLSHKWEEKEPLLRDIQDKNVYESNLVVGIAKLQSFCKTARNAGYLWAWVDTCCIDQLNAVEVQQSVNAMFVWYRHSALTIIYLSDVLPSSKSGALARSIWNQRGWTVQEFLAPKVVLFYHKDWNRYLDDHSPNHKDSHQIMRELGDATGIDGQALISFQPGIQGAREKLRWVSKRETTVPEDVAYSLFGIFSINLPVIYGEMKQNALGRLLQEIVAKSGEISALDWVGKSSDFNSCLPTDTSPYAVPPYMRSPRLSEEKIQESVSSLKHPRTVKFASQLYHNLSDLSAPRFSTQRLFLPCIVFPVTEVKRLGSAPHFQLRQMGFIACRSPRKTSWSNTGHKSPLRSH</sequence>
<proteinExistence type="predicted"/>
<dbReference type="AlphaFoldDB" id="A0A1B7MYS5"/>
<protein>
    <recommendedName>
        <fullName evidence="2">Heterokaryon incompatibility domain-containing protein</fullName>
    </recommendedName>
</protein>
<evidence type="ECO:0000313" key="4">
    <source>
        <dbReference type="Proteomes" id="UP000092154"/>
    </source>
</evidence>
<dbReference type="EMBL" id="KV448333">
    <property type="protein sequence ID" value="OAX37756.1"/>
    <property type="molecule type" value="Genomic_DNA"/>
</dbReference>
<feature type="compositionally biased region" description="Polar residues" evidence="1">
    <location>
        <begin position="251"/>
        <end position="261"/>
    </location>
</feature>
<feature type="compositionally biased region" description="Polar residues" evidence="1">
    <location>
        <begin position="395"/>
        <end position="410"/>
    </location>
</feature>